<name>A0A8H5N5S8_9HYPO</name>
<evidence type="ECO:0000259" key="7">
    <source>
        <dbReference type="PROSITE" id="PS50048"/>
    </source>
</evidence>
<evidence type="ECO:0000313" key="9">
    <source>
        <dbReference type="Proteomes" id="UP000522262"/>
    </source>
</evidence>
<comment type="caution">
    <text evidence="8">The sequence shown here is derived from an EMBL/GenBank/DDBJ whole genome shotgun (WGS) entry which is preliminary data.</text>
</comment>
<dbReference type="GO" id="GO:0000981">
    <property type="term" value="F:DNA-binding transcription factor activity, RNA polymerase II-specific"/>
    <property type="evidence" value="ECO:0007669"/>
    <property type="project" value="InterPro"/>
</dbReference>
<feature type="region of interest" description="Disordered" evidence="6">
    <location>
        <begin position="83"/>
        <end position="119"/>
    </location>
</feature>
<dbReference type="CDD" id="cd00067">
    <property type="entry name" value="GAL4"/>
    <property type="match status" value="1"/>
</dbReference>
<evidence type="ECO:0000256" key="5">
    <source>
        <dbReference type="ARBA" id="ARBA00023242"/>
    </source>
</evidence>
<dbReference type="Gene3D" id="4.10.240.10">
    <property type="entry name" value="Zn(2)-C6 fungal-type DNA-binding domain"/>
    <property type="match status" value="1"/>
</dbReference>
<dbReference type="SUPFAM" id="SSF57701">
    <property type="entry name" value="Zn2/Cys6 DNA-binding domain"/>
    <property type="match status" value="1"/>
</dbReference>
<dbReference type="AlphaFoldDB" id="A0A8H5N5S8"/>
<dbReference type="EMBL" id="JAAOAM010000041">
    <property type="protein sequence ID" value="KAF5554616.1"/>
    <property type="molecule type" value="Genomic_DNA"/>
</dbReference>
<reference evidence="8 9" key="1">
    <citation type="submission" date="2020-05" db="EMBL/GenBank/DDBJ databases">
        <title>Identification and distribution of gene clusters putatively required for synthesis of sphingolipid metabolism inhibitors in phylogenetically diverse species of the filamentous fungus Fusarium.</title>
        <authorList>
            <person name="Kim H.-S."/>
            <person name="Busman M."/>
            <person name="Brown D.W."/>
            <person name="Divon H."/>
            <person name="Uhlig S."/>
            <person name="Proctor R.H."/>
        </authorList>
    </citation>
    <scope>NUCLEOTIDE SEQUENCE [LARGE SCALE GENOMIC DNA]</scope>
    <source>
        <strain evidence="8 9">NRRL 53147</strain>
    </source>
</reference>
<keyword evidence="3" id="KW-0238">DNA-binding</keyword>
<proteinExistence type="predicted"/>
<keyword evidence="4" id="KW-0804">Transcription</keyword>
<dbReference type="CDD" id="cd12148">
    <property type="entry name" value="fungal_TF_MHR"/>
    <property type="match status" value="1"/>
</dbReference>
<dbReference type="InterPro" id="IPR050987">
    <property type="entry name" value="AtrR-like"/>
</dbReference>
<evidence type="ECO:0000256" key="2">
    <source>
        <dbReference type="ARBA" id="ARBA00023015"/>
    </source>
</evidence>
<dbReference type="Proteomes" id="UP000522262">
    <property type="component" value="Unassembled WGS sequence"/>
</dbReference>
<organism evidence="8 9">
    <name type="scientific">Fusarium mexicanum</name>
    <dbReference type="NCBI Taxonomy" id="751941"/>
    <lineage>
        <taxon>Eukaryota</taxon>
        <taxon>Fungi</taxon>
        <taxon>Dikarya</taxon>
        <taxon>Ascomycota</taxon>
        <taxon>Pezizomycotina</taxon>
        <taxon>Sordariomycetes</taxon>
        <taxon>Hypocreomycetidae</taxon>
        <taxon>Hypocreales</taxon>
        <taxon>Nectriaceae</taxon>
        <taxon>Fusarium</taxon>
        <taxon>Fusarium fujikuroi species complex</taxon>
    </lineage>
</organism>
<evidence type="ECO:0000256" key="4">
    <source>
        <dbReference type="ARBA" id="ARBA00023163"/>
    </source>
</evidence>
<dbReference type="InterPro" id="IPR001138">
    <property type="entry name" value="Zn2Cys6_DnaBD"/>
</dbReference>
<dbReference type="GO" id="GO:0003677">
    <property type="term" value="F:DNA binding"/>
    <property type="evidence" value="ECO:0007669"/>
    <property type="project" value="UniProtKB-KW"/>
</dbReference>
<keyword evidence="2" id="KW-0805">Transcription regulation</keyword>
<keyword evidence="9" id="KW-1185">Reference proteome</keyword>
<feature type="compositionally biased region" description="Polar residues" evidence="6">
    <location>
        <begin position="136"/>
        <end position="152"/>
    </location>
</feature>
<protein>
    <submittedName>
        <fullName evidence="8">Fungal specific transcription factor factor domain-containing protein</fullName>
    </submittedName>
</protein>
<comment type="subcellular location">
    <subcellularLocation>
        <location evidence="1">Nucleus</location>
    </subcellularLocation>
</comment>
<evidence type="ECO:0000313" key="8">
    <source>
        <dbReference type="EMBL" id="KAF5554616.1"/>
    </source>
</evidence>
<dbReference type="PRINTS" id="PR00755">
    <property type="entry name" value="AFLATOXINBRP"/>
</dbReference>
<evidence type="ECO:0000256" key="6">
    <source>
        <dbReference type="SAM" id="MobiDB-lite"/>
    </source>
</evidence>
<dbReference type="PANTHER" id="PTHR46910:SF37">
    <property type="entry name" value="ZN(II)2CYS6 TRANSCRIPTION FACTOR (EUROFUNG)"/>
    <property type="match status" value="1"/>
</dbReference>
<dbReference type="Pfam" id="PF00172">
    <property type="entry name" value="Zn_clus"/>
    <property type="match status" value="1"/>
</dbReference>
<keyword evidence="5" id="KW-0539">Nucleus</keyword>
<dbReference type="SMART" id="SM00066">
    <property type="entry name" value="GAL4"/>
    <property type="match status" value="1"/>
</dbReference>
<evidence type="ECO:0000256" key="3">
    <source>
        <dbReference type="ARBA" id="ARBA00023125"/>
    </source>
</evidence>
<sequence length="544" mass="59713">MEEEPITAGGDKIKKRVANACLRCQKRKIRCDGETPSCTHCIEQSAQCEYTERRRRGPGKSKQYILMLEERLRKVESSIENLPAAEPSQEWTPISRPPDVDSRGHLGDNGTHLSSLSEGIPTGLQVEPTILLGPSPSATSTAGTQPASQAVSVSPEAPTGILESLDITNDIEFHTPYTEESQNPSLSLSKLPGSQSDVDLFRSQLDPSGFRRQVFASVENQFLLQHFIANALDDINVFYPLFTVESFSELLQQQVLAGPRNCDDNPSRWPIVNGLIATAIQWKTEPGAHGQLTPIAWGYSKNAFAIFPELLIRGSDISTCQGLLFIAMFMHGTADARTTSSVTASRESATGCRSTHYKVMMKQGLSSIFGNGIDLDLPTVGGPGDYTILGTQERINVLRCMAGLAMIQSRISAGLYSQRALKMSSTQLQSAVAELNHQLDSWKMSLPAHIRPTYDSYPSISQLELPVLLLTIMYYTAAGRINMATTRHGHSSNDAFDLLAQVPVAAARSTLRLVQTMSPPPFSLSWYTCLFKLQFFQANIRKGK</sequence>
<feature type="domain" description="Zn(2)-C6 fungal-type" evidence="7">
    <location>
        <begin position="20"/>
        <end position="50"/>
    </location>
</feature>
<dbReference type="GO" id="GO:0008270">
    <property type="term" value="F:zinc ion binding"/>
    <property type="evidence" value="ECO:0007669"/>
    <property type="project" value="InterPro"/>
</dbReference>
<dbReference type="InterPro" id="IPR036864">
    <property type="entry name" value="Zn2-C6_fun-type_DNA-bd_sf"/>
</dbReference>
<dbReference type="PROSITE" id="PS50048">
    <property type="entry name" value="ZN2_CY6_FUNGAL_2"/>
    <property type="match status" value="1"/>
</dbReference>
<dbReference type="PANTHER" id="PTHR46910">
    <property type="entry name" value="TRANSCRIPTION FACTOR PDR1"/>
    <property type="match status" value="1"/>
</dbReference>
<dbReference type="GO" id="GO:0005634">
    <property type="term" value="C:nucleus"/>
    <property type="evidence" value="ECO:0007669"/>
    <property type="project" value="UniProtKB-SubCell"/>
</dbReference>
<gene>
    <name evidence="8" type="ORF">FMEXI_1898</name>
</gene>
<feature type="region of interest" description="Disordered" evidence="6">
    <location>
        <begin position="135"/>
        <end position="155"/>
    </location>
</feature>
<evidence type="ECO:0000256" key="1">
    <source>
        <dbReference type="ARBA" id="ARBA00004123"/>
    </source>
</evidence>
<accession>A0A8H5N5S8</accession>